<organism evidence="6 7">
    <name type="scientific">Phialemonium thermophilum</name>
    <dbReference type="NCBI Taxonomy" id="223376"/>
    <lineage>
        <taxon>Eukaryota</taxon>
        <taxon>Fungi</taxon>
        <taxon>Dikarya</taxon>
        <taxon>Ascomycota</taxon>
        <taxon>Pezizomycotina</taxon>
        <taxon>Sordariomycetes</taxon>
        <taxon>Sordariomycetidae</taxon>
        <taxon>Cephalothecales</taxon>
        <taxon>Cephalothecaceae</taxon>
        <taxon>Phialemonium</taxon>
    </lineage>
</organism>
<comment type="caution">
    <text evidence="6">The sequence shown here is derived from an EMBL/GenBank/DDBJ whole genome shotgun (WGS) entry which is preliminary data.</text>
</comment>
<keyword evidence="7" id="KW-1185">Reference proteome</keyword>
<comment type="subcellular location">
    <subcellularLocation>
        <location evidence="1">Nucleus</location>
        <location evidence="1">Nucleolus</location>
    </subcellularLocation>
</comment>
<proteinExistence type="inferred from homology"/>
<keyword evidence="4" id="KW-0539">Nucleus</keyword>
<dbReference type="Proteomes" id="UP001586593">
    <property type="component" value="Unassembled WGS sequence"/>
</dbReference>
<gene>
    <name evidence="6" type="ORF">VTK73DRAFT_8693</name>
</gene>
<feature type="region of interest" description="Disordered" evidence="5">
    <location>
        <begin position="184"/>
        <end position="212"/>
    </location>
</feature>
<evidence type="ECO:0000313" key="7">
    <source>
        <dbReference type="Proteomes" id="UP001586593"/>
    </source>
</evidence>
<dbReference type="EMBL" id="JAZHXJ010000652">
    <property type="protein sequence ID" value="KAL1854840.1"/>
    <property type="molecule type" value="Genomic_DNA"/>
</dbReference>
<evidence type="ECO:0000313" key="6">
    <source>
        <dbReference type="EMBL" id="KAL1854840.1"/>
    </source>
</evidence>
<evidence type="ECO:0000256" key="4">
    <source>
        <dbReference type="ARBA" id="ARBA00023242"/>
    </source>
</evidence>
<accession>A0ABR3W773</accession>
<evidence type="ECO:0000256" key="3">
    <source>
        <dbReference type="ARBA" id="ARBA00021321"/>
    </source>
</evidence>
<reference evidence="6 7" key="1">
    <citation type="journal article" date="2024" name="Commun. Biol.">
        <title>Comparative genomic analysis of thermophilic fungi reveals convergent evolutionary adaptations and gene losses.</title>
        <authorList>
            <person name="Steindorff A.S."/>
            <person name="Aguilar-Pontes M.V."/>
            <person name="Robinson A.J."/>
            <person name="Andreopoulos B."/>
            <person name="LaButti K."/>
            <person name="Kuo A."/>
            <person name="Mondo S."/>
            <person name="Riley R."/>
            <person name="Otillar R."/>
            <person name="Haridas S."/>
            <person name="Lipzen A."/>
            <person name="Grimwood J."/>
            <person name="Schmutz J."/>
            <person name="Clum A."/>
            <person name="Reid I.D."/>
            <person name="Moisan M.C."/>
            <person name="Butler G."/>
            <person name="Nguyen T.T.M."/>
            <person name="Dewar K."/>
            <person name="Conant G."/>
            <person name="Drula E."/>
            <person name="Henrissat B."/>
            <person name="Hansel C."/>
            <person name="Singer S."/>
            <person name="Hutchinson M.I."/>
            <person name="de Vries R.P."/>
            <person name="Natvig D.O."/>
            <person name="Powell A.J."/>
            <person name="Tsang A."/>
            <person name="Grigoriev I.V."/>
        </authorList>
    </citation>
    <scope>NUCLEOTIDE SEQUENCE [LARGE SCALE GENOMIC DNA]</scope>
    <source>
        <strain evidence="6 7">ATCC 24622</strain>
    </source>
</reference>
<evidence type="ECO:0000256" key="2">
    <source>
        <dbReference type="ARBA" id="ARBA00011022"/>
    </source>
</evidence>
<comment type="similarity">
    <text evidence="2">Belongs to the SLX9 family.</text>
</comment>
<feature type="region of interest" description="Disordered" evidence="5">
    <location>
        <begin position="100"/>
        <end position="135"/>
    </location>
</feature>
<feature type="compositionally biased region" description="Basic residues" evidence="5">
    <location>
        <begin position="118"/>
        <end position="135"/>
    </location>
</feature>
<sequence>MAPTAPTPGKRPSARAKALARLQNPLLPRKVHRPDNAVTDSFLDTKRDRRTIRRSAFLSRVAKSSSSSASGTQRKRRRPNKKLVATLESLGDALGEIEAESAKEGQADAMDEAQARAGKVRHRSLRSRPGALKRKEKLVRGEMERFQQSLAHLATIRKAETTTTAAAAAATTATTATATMETNGQASSMEVEAEGHGGADAASSSAAATAAAPTSGRWAALRGFIAATMEQNPAFLAKG</sequence>
<feature type="region of interest" description="Disordered" evidence="5">
    <location>
        <begin position="22"/>
        <end position="81"/>
    </location>
</feature>
<evidence type="ECO:0000256" key="1">
    <source>
        <dbReference type="ARBA" id="ARBA00004604"/>
    </source>
</evidence>
<feature type="compositionally biased region" description="Low complexity" evidence="5">
    <location>
        <begin position="55"/>
        <end position="70"/>
    </location>
</feature>
<protein>
    <recommendedName>
        <fullName evidence="3">Ribosome biogenesis protein SLX9</fullName>
    </recommendedName>
</protein>
<dbReference type="Pfam" id="PF15341">
    <property type="entry name" value="SLX9"/>
    <property type="match status" value="1"/>
</dbReference>
<dbReference type="InterPro" id="IPR028160">
    <property type="entry name" value="Slx9-like"/>
</dbReference>
<feature type="compositionally biased region" description="Low complexity" evidence="5">
    <location>
        <begin position="199"/>
        <end position="212"/>
    </location>
</feature>
<name>A0ABR3W773_9PEZI</name>
<evidence type="ECO:0000256" key="5">
    <source>
        <dbReference type="SAM" id="MobiDB-lite"/>
    </source>
</evidence>